<dbReference type="PROSITE" id="PS51257">
    <property type="entry name" value="PROKAR_LIPOPROTEIN"/>
    <property type="match status" value="1"/>
</dbReference>
<dbReference type="Gene3D" id="3.50.50.60">
    <property type="entry name" value="FAD/NAD(P)-binding domain"/>
    <property type="match status" value="1"/>
</dbReference>
<gene>
    <name evidence="6" type="ORF">KKC1_00760</name>
</gene>
<dbReference type="Pfam" id="PF12831">
    <property type="entry name" value="FAD_oxidored"/>
    <property type="match status" value="1"/>
</dbReference>
<dbReference type="GO" id="GO:0046872">
    <property type="term" value="F:metal ion binding"/>
    <property type="evidence" value="ECO:0007669"/>
    <property type="project" value="UniProtKB-KW"/>
</dbReference>
<dbReference type="PANTHER" id="PTHR43498">
    <property type="entry name" value="FERREDOXIN:COB-COM HETERODISULFIDE REDUCTASE SUBUNIT A"/>
    <property type="match status" value="1"/>
</dbReference>
<keyword evidence="5" id="KW-0411">Iron-sulfur</keyword>
<evidence type="ECO:0000313" key="6">
    <source>
        <dbReference type="EMBL" id="GAW90914.1"/>
    </source>
</evidence>
<keyword evidence="7" id="KW-1185">Reference proteome</keyword>
<dbReference type="PANTHER" id="PTHR43498:SF1">
    <property type="entry name" value="COB--COM HETERODISULFIDE REDUCTASE IRON-SULFUR SUBUNIT A"/>
    <property type="match status" value="1"/>
</dbReference>
<evidence type="ECO:0000256" key="4">
    <source>
        <dbReference type="ARBA" id="ARBA00023004"/>
    </source>
</evidence>
<comment type="caution">
    <text evidence="6">The sequence shown here is derived from an EMBL/GenBank/DDBJ whole genome shotgun (WGS) entry which is preliminary data.</text>
</comment>
<protein>
    <submittedName>
        <fullName evidence="6">Uncharacterized protein</fullName>
    </submittedName>
</protein>
<dbReference type="GO" id="GO:0016491">
    <property type="term" value="F:oxidoreductase activity"/>
    <property type="evidence" value="ECO:0007669"/>
    <property type="project" value="UniProtKB-KW"/>
</dbReference>
<evidence type="ECO:0000256" key="3">
    <source>
        <dbReference type="ARBA" id="ARBA00023002"/>
    </source>
</evidence>
<evidence type="ECO:0000313" key="7">
    <source>
        <dbReference type="Proteomes" id="UP000197032"/>
    </source>
</evidence>
<dbReference type="EMBL" id="BDGJ01000002">
    <property type="protein sequence ID" value="GAW90914.1"/>
    <property type="molecule type" value="Genomic_DNA"/>
</dbReference>
<dbReference type="GO" id="GO:0051539">
    <property type="term" value="F:4 iron, 4 sulfur cluster binding"/>
    <property type="evidence" value="ECO:0007669"/>
    <property type="project" value="UniProtKB-KW"/>
</dbReference>
<dbReference type="InterPro" id="IPR039650">
    <property type="entry name" value="HdrA-like"/>
</dbReference>
<dbReference type="InterPro" id="IPR036188">
    <property type="entry name" value="FAD/NAD-bd_sf"/>
</dbReference>
<keyword evidence="1" id="KW-0004">4Fe-4S</keyword>
<dbReference type="Proteomes" id="UP000197032">
    <property type="component" value="Unassembled WGS sequence"/>
</dbReference>
<proteinExistence type="predicted"/>
<name>A0A1Z5HN27_9FIRM</name>
<keyword evidence="4" id="KW-0408">Iron</keyword>
<reference evidence="7" key="1">
    <citation type="journal article" date="2017" name="Appl. Environ. Microbiol.">
        <title>Genomic analysis of Calderihabitans maritimus KKC1, a thermophilic hydrogenogenic carboxydotrophic bacterium isolated from marine sediment.</title>
        <authorList>
            <person name="Omae K."/>
            <person name="Yoneda Y."/>
            <person name="Fukuyama Y."/>
            <person name="Yoshida T."/>
            <person name="Sako Y."/>
        </authorList>
    </citation>
    <scope>NUCLEOTIDE SEQUENCE [LARGE SCALE GENOMIC DNA]</scope>
    <source>
        <strain evidence="7">KKC1</strain>
    </source>
</reference>
<organism evidence="6 7">
    <name type="scientific">Calderihabitans maritimus</name>
    <dbReference type="NCBI Taxonomy" id="1246530"/>
    <lineage>
        <taxon>Bacteria</taxon>
        <taxon>Bacillati</taxon>
        <taxon>Bacillota</taxon>
        <taxon>Clostridia</taxon>
        <taxon>Neomoorellales</taxon>
        <taxon>Calderihabitantaceae</taxon>
        <taxon>Calderihabitans</taxon>
    </lineage>
</organism>
<evidence type="ECO:0000256" key="1">
    <source>
        <dbReference type="ARBA" id="ARBA00022485"/>
    </source>
</evidence>
<evidence type="ECO:0000256" key="2">
    <source>
        <dbReference type="ARBA" id="ARBA00022723"/>
    </source>
</evidence>
<accession>A0A1Z5HN27</accession>
<keyword evidence="3" id="KW-0560">Oxidoreductase</keyword>
<sequence length="623" mass="69307">MVVKDLTNRFYATLIIPLLFFLFFTTGCTVQNEINPGPAHMENKNSSDKAETAPHLTQINYYDLIVVGGEPEGVAAAVSGARSGLSVLLIEDDRALGGLITLGKLSFLDMNYGKDGTLLTRGIFKEFYDAVGGTVFDVEKAKKVFTDMVEEQDTITLKLNTSLVEPIKDGNNLIGVRVREGGEIKEYYGKRFIDATADADLAAPAGVPYTIGREDIGEKEKTMGVTLVFELTNVNWPRIVNYLRTDGDKYSGAGKRAAWGYKKEGYSYEPKDPGIRLRGFNIARQDNGNVLINALIIFGVDVFDPESRQKAIARARRELEYLMPYIRENFAGFENAELVGTAEQLYVRESRHIIGEYQLTIDDVLENRDHWDRIAIGSYPVDIQPSSKDDYGFVLGNPDRYSIPFRSLVPLKIENLLVVGRSASYTSLAAGSARVIPVGMCEGEAAGVAAAYSIKHNISFREMTKSEEAIKSVQEELVARGAYLEPFNIKDPLTDHWAYEGVKTLRRLGLVKGGYNNDYGLNEKIDKWFFQTILNESLKKAGSPPGRYIEVSARPANEEILKSVAFGLGKQVETVHEAREILSELGILTDELKPYFTDNNKRPNKAEVIMLVANLYKYCLATP</sequence>
<dbReference type="OrthoDB" id="9759982at2"/>
<keyword evidence="2" id="KW-0479">Metal-binding</keyword>
<evidence type="ECO:0000256" key="5">
    <source>
        <dbReference type="ARBA" id="ARBA00023014"/>
    </source>
</evidence>
<dbReference type="AlphaFoldDB" id="A0A1Z5HN27"/>
<dbReference type="SUPFAM" id="SSF51905">
    <property type="entry name" value="FAD/NAD(P)-binding domain"/>
    <property type="match status" value="1"/>
</dbReference>